<sequence>MGVKGCWQLLRNKGYVPDVSGKPCSPSPASKIRVDVCGSYFSTISYAYGCSHPNVNDSHRLLERQLISLGDKDKLVLYVDGYPAAEKADTHHLREQRRVQASERANSALDKLNARLETNKRIRKHHIGSAKKAIKSAFYWTMDSRQAFVEFMASQGYNITLCLTEADVQIAADCNEDDVVVTGDSDLLFYESVRVVCRPLGRGASRRFGHYHKAGILETLCLTSTQLVALAVISGNDYTNNIPSLGIETNHKLIMNLRYQDVVSTVQQYLILPTVRRKIDKDEKNDWTLASFGSAIK</sequence>
<gene>
    <name evidence="5" type="ORF">BGW38_009451</name>
</gene>
<name>A0A9P6FII8_9FUNG</name>
<feature type="domain" description="XPG-I" evidence="4">
    <location>
        <begin position="164"/>
        <end position="237"/>
    </location>
</feature>
<evidence type="ECO:0000256" key="2">
    <source>
        <dbReference type="ARBA" id="ARBA00022759"/>
    </source>
</evidence>
<dbReference type="GO" id="GO:0006281">
    <property type="term" value="P:DNA repair"/>
    <property type="evidence" value="ECO:0007669"/>
    <property type="project" value="UniProtKB-ARBA"/>
</dbReference>
<keyword evidence="2" id="KW-0378">Hydrolase</keyword>
<dbReference type="PANTHER" id="PTHR11081">
    <property type="entry name" value="FLAP ENDONUCLEASE FAMILY MEMBER"/>
    <property type="match status" value="1"/>
</dbReference>
<evidence type="ECO:0000259" key="4">
    <source>
        <dbReference type="Pfam" id="PF00867"/>
    </source>
</evidence>
<feature type="non-terminal residue" evidence="5">
    <location>
        <position position="1"/>
    </location>
</feature>
<evidence type="ECO:0000313" key="6">
    <source>
        <dbReference type="Proteomes" id="UP000780801"/>
    </source>
</evidence>
<dbReference type="CDD" id="cd09897">
    <property type="entry name" value="H3TH_FEN1-XPG-like"/>
    <property type="match status" value="1"/>
</dbReference>
<dbReference type="SUPFAM" id="SSF88723">
    <property type="entry name" value="PIN domain-like"/>
    <property type="match status" value="1"/>
</dbReference>
<reference evidence="5" key="1">
    <citation type="journal article" date="2020" name="Fungal Divers.">
        <title>Resolving the Mortierellaceae phylogeny through synthesis of multi-gene phylogenetics and phylogenomics.</title>
        <authorList>
            <person name="Vandepol N."/>
            <person name="Liber J."/>
            <person name="Desiro A."/>
            <person name="Na H."/>
            <person name="Kennedy M."/>
            <person name="Barry K."/>
            <person name="Grigoriev I.V."/>
            <person name="Miller A.N."/>
            <person name="O'Donnell K."/>
            <person name="Stajich J.E."/>
            <person name="Bonito G."/>
        </authorList>
    </citation>
    <scope>NUCLEOTIDE SEQUENCE</scope>
    <source>
        <strain evidence="5">KOD1015</strain>
    </source>
</reference>
<evidence type="ECO:0000313" key="5">
    <source>
        <dbReference type="EMBL" id="KAF9552599.1"/>
    </source>
</evidence>
<accession>A0A9P6FII8</accession>
<proteinExistence type="predicted"/>
<keyword evidence="1" id="KW-0479">Metal-binding</keyword>
<dbReference type="Pfam" id="PF00867">
    <property type="entry name" value="XPG_I"/>
    <property type="match status" value="1"/>
</dbReference>
<dbReference type="InterPro" id="IPR006084">
    <property type="entry name" value="XPG/Rad2"/>
</dbReference>
<dbReference type="SUPFAM" id="SSF47807">
    <property type="entry name" value="5' to 3' exonuclease, C-terminal subdomain"/>
    <property type="match status" value="1"/>
</dbReference>
<dbReference type="Gene3D" id="1.10.150.20">
    <property type="entry name" value="5' to 3' exonuclease, C-terminal subdomain"/>
    <property type="match status" value="1"/>
</dbReference>
<evidence type="ECO:0000256" key="3">
    <source>
        <dbReference type="ARBA" id="ARBA00022842"/>
    </source>
</evidence>
<comment type="caution">
    <text evidence="5">The sequence shown here is derived from an EMBL/GenBank/DDBJ whole genome shotgun (WGS) entry which is preliminary data.</text>
</comment>
<dbReference type="Gene3D" id="3.40.50.1010">
    <property type="entry name" value="5'-nuclease"/>
    <property type="match status" value="1"/>
</dbReference>
<organism evidence="5 6">
    <name type="scientific">Lunasporangiospora selenospora</name>
    <dbReference type="NCBI Taxonomy" id="979761"/>
    <lineage>
        <taxon>Eukaryota</taxon>
        <taxon>Fungi</taxon>
        <taxon>Fungi incertae sedis</taxon>
        <taxon>Mucoromycota</taxon>
        <taxon>Mortierellomycotina</taxon>
        <taxon>Mortierellomycetes</taxon>
        <taxon>Mortierellales</taxon>
        <taxon>Mortierellaceae</taxon>
        <taxon>Lunasporangiospora</taxon>
    </lineage>
</organism>
<dbReference type="PANTHER" id="PTHR11081:SF9">
    <property type="entry name" value="FLAP ENDONUCLEASE 1"/>
    <property type="match status" value="1"/>
</dbReference>
<dbReference type="EMBL" id="JAABOA010006975">
    <property type="protein sequence ID" value="KAF9552599.1"/>
    <property type="molecule type" value="Genomic_DNA"/>
</dbReference>
<keyword evidence="6" id="KW-1185">Reference proteome</keyword>
<dbReference type="GO" id="GO:0046872">
    <property type="term" value="F:metal ion binding"/>
    <property type="evidence" value="ECO:0007669"/>
    <property type="project" value="UniProtKB-KW"/>
</dbReference>
<protein>
    <recommendedName>
        <fullName evidence="4">XPG-I domain-containing protein</fullName>
    </recommendedName>
</protein>
<dbReference type="GO" id="GO:0017108">
    <property type="term" value="F:5'-flap endonuclease activity"/>
    <property type="evidence" value="ECO:0007669"/>
    <property type="project" value="TreeGrafter"/>
</dbReference>
<dbReference type="AlphaFoldDB" id="A0A9P6FII8"/>
<dbReference type="Proteomes" id="UP000780801">
    <property type="component" value="Unassembled WGS sequence"/>
</dbReference>
<dbReference type="OrthoDB" id="2403973at2759"/>
<dbReference type="InterPro" id="IPR006086">
    <property type="entry name" value="XPG-I_dom"/>
</dbReference>
<keyword evidence="3" id="KW-0460">Magnesium</keyword>
<keyword evidence="2" id="KW-0255">Endonuclease</keyword>
<keyword evidence="2" id="KW-0540">Nuclease</keyword>
<evidence type="ECO:0000256" key="1">
    <source>
        <dbReference type="ARBA" id="ARBA00022723"/>
    </source>
</evidence>
<dbReference type="InterPro" id="IPR036279">
    <property type="entry name" value="5-3_exonuclease_C_sf"/>
</dbReference>
<dbReference type="InterPro" id="IPR029060">
    <property type="entry name" value="PIN-like_dom_sf"/>
</dbReference>